<protein>
    <submittedName>
        <fullName evidence="8">Putative rRNA-processing protein EBP2</fullName>
    </submittedName>
</protein>
<dbReference type="GO" id="GO:0034399">
    <property type="term" value="C:nuclear periphery"/>
    <property type="evidence" value="ECO:0007669"/>
    <property type="project" value="TreeGrafter"/>
</dbReference>
<organism evidence="8 9">
    <name type="scientific">Folsomia candida</name>
    <name type="common">Springtail</name>
    <dbReference type="NCBI Taxonomy" id="158441"/>
    <lineage>
        <taxon>Eukaryota</taxon>
        <taxon>Metazoa</taxon>
        <taxon>Ecdysozoa</taxon>
        <taxon>Arthropoda</taxon>
        <taxon>Hexapoda</taxon>
        <taxon>Collembola</taxon>
        <taxon>Entomobryomorpha</taxon>
        <taxon>Isotomoidea</taxon>
        <taxon>Isotomidae</taxon>
        <taxon>Proisotominae</taxon>
        <taxon>Folsomia</taxon>
    </lineage>
</organism>
<evidence type="ECO:0000256" key="1">
    <source>
        <dbReference type="ARBA" id="ARBA00003387"/>
    </source>
</evidence>
<dbReference type="GO" id="GO:0030687">
    <property type="term" value="C:preribosome, large subunit precursor"/>
    <property type="evidence" value="ECO:0007669"/>
    <property type="project" value="TreeGrafter"/>
</dbReference>
<feature type="compositionally biased region" description="Acidic residues" evidence="7">
    <location>
        <begin position="7"/>
        <end position="26"/>
    </location>
</feature>
<dbReference type="OrthoDB" id="443772at2759"/>
<proteinExistence type="inferred from homology"/>
<evidence type="ECO:0000313" key="9">
    <source>
        <dbReference type="Proteomes" id="UP000198287"/>
    </source>
</evidence>
<feature type="compositionally biased region" description="Gly residues" evidence="7">
    <location>
        <begin position="314"/>
        <end position="351"/>
    </location>
</feature>
<comment type="caution">
    <text evidence="8">The sequence shown here is derived from an EMBL/GenBank/DDBJ whole genome shotgun (WGS) entry which is preliminary data.</text>
</comment>
<evidence type="ECO:0000256" key="3">
    <source>
        <dbReference type="ARBA" id="ARBA00007336"/>
    </source>
</evidence>
<feature type="compositionally biased region" description="Basic and acidic residues" evidence="7">
    <location>
        <begin position="105"/>
        <end position="115"/>
    </location>
</feature>
<dbReference type="InterPro" id="IPR008610">
    <property type="entry name" value="Ebp2"/>
</dbReference>
<reference evidence="8 9" key="1">
    <citation type="submission" date="2015-12" db="EMBL/GenBank/DDBJ databases">
        <title>The genome of Folsomia candida.</title>
        <authorList>
            <person name="Faddeeva A."/>
            <person name="Derks M.F."/>
            <person name="Anvar Y."/>
            <person name="Smit S."/>
            <person name="Van Straalen N."/>
            <person name="Roelofs D."/>
        </authorList>
    </citation>
    <scope>NUCLEOTIDE SEQUENCE [LARGE SCALE GENOMIC DNA]</scope>
    <source>
        <strain evidence="8 9">VU population</strain>
        <tissue evidence="8">Whole body</tissue>
    </source>
</reference>
<feature type="region of interest" description="Disordered" evidence="7">
    <location>
        <begin position="1"/>
        <end position="26"/>
    </location>
</feature>
<gene>
    <name evidence="8" type="ORF">Fcan01_08198</name>
</gene>
<dbReference type="AlphaFoldDB" id="A0A226EJ29"/>
<dbReference type="Pfam" id="PF05890">
    <property type="entry name" value="Ebp2"/>
    <property type="match status" value="1"/>
</dbReference>
<feature type="region of interest" description="Disordered" evidence="7">
    <location>
        <begin position="105"/>
        <end position="138"/>
    </location>
</feature>
<comment type="subcellular location">
    <subcellularLocation>
        <location evidence="2">Nucleus</location>
        <location evidence="2">Nucleolus</location>
    </subcellularLocation>
</comment>
<evidence type="ECO:0000256" key="2">
    <source>
        <dbReference type="ARBA" id="ARBA00004604"/>
    </source>
</evidence>
<dbReference type="PANTHER" id="PTHR13028">
    <property type="entry name" value="RRNA PROCESSING PROTEIN EBNA1-BINDING PROTEIN-RELATED"/>
    <property type="match status" value="1"/>
</dbReference>
<dbReference type="EMBL" id="LNIX01000003">
    <property type="protein sequence ID" value="OXA57300.1"/>
    <property type="molecule type" value="Genomic_DNA"/>
</dbReference>
<keyword evidence="5" id="KW-0175">Coiled coil</keyword>
<feature type="compositionally biased region" description="Basic residues" evidence="7">
    <location>
        <begin position="352"/>
        <end position="366"/>
    </location>
</feature>
<feature type="compositionally biased region" description="Basic and acidic residues" evidence="7">
    <location>
        <begin position="255"/>
        <end position="279"/>
    </location>
</feature>
<dbReference type="OMA" id="MAKSDNH"/>
<evidence type="ECO:0000256" key="4">
    <source>
        <dbReference type="ARBA" id="ARBA00022517"/>
    </source>
</evidence>
<feature type="compositionally biased region" description="Polar residues" evidence="7">
    <location>
        <begin position="116"/>
        <end position="131"/>
    </location>
</feature>
<feature type="region of interest" description="Disordered" evidence="7">
    <location>
        <begin position="241"/>
        <end position="366"/>
    </location>
</feature>
<evidence type="ECO:0000256" key="6">
    <source>
        <dbReference type="ARBA" id="ARBA00023242"/>
    </source>
</evidence>
<dbReference type="Proteomes" id="UP000198287">
    <property type="component" value="Unassembled WGS sequence"/>
</dbReference>
<dbReference type="GO" id="GO:0006364">
    <property type="term" value="P:rRNA processing"/>
    <property type="evidence" value="ECO:0007669"/>
    <property type="project" value="TreeGrafter"/>
</dbReference>
<evidence type="ECO:0000313" key="8">
    <source>
        <dbReference type="EMBL" id="OXA57300.1"/>
    </source>
</evidence>
<dbReference type="GO" id="GO:0005730">
    <property type="term" value="C:nucleolus"/>
    <property type="evidence" value="ECO:0007669"/>
    <property type="project" value="UniProtKB-SubCell"/>
</dbReference>
<comment type="function">
    <text evidence="1">Required for the processing of the 27S pre-rRNA.</text>
</comment>
<dbReference type="GO" id="GO:0042273">
    <property type="term" value="P:ribosomal large subunit biogenesis"/>
    <property type="evidence" value="ECO:0007669"/>
    <property type="project" value="TreeGrafter"/>
</dbReference>
<evidence type="ECO:0000256" key="7">
    <source>
        <dbReference type="SAM" id="MobiDB-lite"/>
    </source>
</evidence>
<keyword evidence="9" id="KW-1185">Reference proteome</keyword>
<evidence type="ECO:0000256" key="5">
    <source>
        <dbReference type="ARBA" id="ARBA00023054"/>
    </source>
</evidence>
<sequence length="366" mass="40919">MKKPEEVDFSDSSDEEFEVDEDADSDEALQEAFAAGKLKPGLVVVNTTGRELEKQKPAAAINDIPLIQHHLEKIKLPKKFGWIERLDIVNNVAPLAPEIALQLDEHKGKRSREIKSINSQRRSKGTASPSVKSVDDDPVHNDFAREMGFYRQAQEAVLKCLPRLREMGVPTRRPEDYFAEMAKSDTHMQKVAQVLLKKQTSTEKAEKVRKLREQKKFAKQTQVQVIQERQKAKKDMIESVKKYRKGQQGGNLDFLEEKKKGTRDLGKNRGGGRGDDKKRVNYRRQNKNEKYGNGGKKKGQKWNTRDSLDNFESGSGGKGKGSAKGFGRGKQPGGNRGGRGNPGGGAGGGTKRPGKNNRQKMKARKN</sequence>
<dbReference type="STRING" id="158441.A0A226EJ29"/>
<dbReference type="PANTHER" id="PTHR13028:SF0">
    <property type="entry name" value="RRNA-PROCESSING PROTEIN EBP2-RELATED"/>
    <property type="match status" value="1"/>
</dbReference>
<keyword evidence="4" id="KW-0690">Ribosome biogenesis</keyword>
<comment type="similarity">
    <text evidence="3">Belongs to the EBP2 family.</text>
</comment>
<accession>A0A226EJ29</accession>
<name>A0A226EJ29_FOLCA</name>
<keyword evidence="6" id="KW-0539">Nucleus</keyword>